<dbReference type="PANTHER" id="PTHR42755">
    <property type="entry name" value="3-DEOXY-MANNO-OCTULOSONATE CYTIDYLYLTRANSFERASE"/>
    <property type="match status" value="1"/>
</dbReference>
<keyword evidence="5 9" id="KW-0808">Transferase</keyword>
<dbReference type="InterPro" id="IPR038107">
    <property type="entry name" value="Glycos_transf_N_sf"/>
</dbReference>
<comment type="caution">
    <text evidence="12">The sequence shown here is derived from an EMBL/GenBank/DDBJ whole genome shotgun (WGS) entry which is preliminary data.</text>
</comment>
<feature type="domain" description="3-deoxy-D-manno-octulosonic-acid transferase N-terminal" evidence="11">
    <location>
        <begin position="39"/>
        <end position="209"/>
    </location>
</feature>
<dbReference type="InterPro" id="IPR007507">
    <property type="entry name" value="Glycos_transf_N"/>
</dbReference>
<evidence type="ECO:0000259" key="11">
    <source>
        <dbReference type="Pfam" id="PF04413"/>
    </source>
</evidence>
<dbReference type="PANTHER" id="PTHR42755:SF1">
    <property type="entry name" value="3-DEOXY-D-MANNO-OCTULOSONIC ACID TRANSFERASE, MITOCHONDRIAL-RELATED"/>
    <property type="match status" value="1"/>
</dbReference>
<reference evidence="12 13" key="1">
    <citation type="submission" date="2019-12" db="EMBL/GenBank/DDBJ databases">
        <title>Maritimibacter sp. nov. sp. isolated from sea sand.</title>
        <authorList>
            <person name="Kim J."/>
            <person name="Jeong S.E."/>
            <person name="Jung H.S."/>
            <person name="Jeon C.O."/>
        </authorList>
    </citation>
    <scope>NUCLEOTIDE SEQUENCE [LARGE SCALE GENOMIC DNA]</scope>
    <source>
        <strain evidence="12 13">DP07</strain>
    </source>
</reference>
<accession>A0A845M7B7</accession>
<evidence type="ECO:0000256" key="10">
    <source>
        <dbReference type="SAM" id="MobiDB-lite"/>
    </source>
</evidence>
<sequence length="427" mass="46996">MAKRPGLSVYLASQKLRGRARAEARLRQGLAEGSEDSARAAERLGKPRRERPVGPLVWLHAGNEAEALGFPELIDRLIEERDDLNFLITTTGHDPEHPLEARLPKDVIMHYAPYGEGQAVEAFLTHWKPDLCLWAENRFEPELIDRVKKAGIPMILVDARVPDRSGWRWLPGIRRTLLRQFDRVLAGDETARDGLVSLGVPADRVEAIGFLQEGTAPLPCSQAERDMLAEDLAGRPVWLAAGAERAEFDLLAHVHQQIMRRSHRLLMVLAPRVPEDGPDLARRLEDEGWVVGLRSLEDEPEPETEIYIADLPDEMGLWYRLAPIAFMGGTLCGGPVRNPYEAAALGSAVLFGPATGPWRESFERLLEAGAARSVTNGATLARGVDHLLAPDQAARMAAAAWDITTNGAHATDRVVEIALDALDARGV</sequence>
<dbReference type="GO" id="GO:0009244">
    <property type="term" value="P:lipopolysaccharide core region biosynthetic process"/>
    <property type="evidence" value="ECO:0007669"/>
    <property type="project" value="UniProtKB-UniRule"/>
</dbReference>
<evidence type="ECO:0000256" key="9">
    <source>
        <dbReference type="RuleBase" id="RU365103"/>
    </source>
</evidence>
<evidence type="ECO:0000256" key="1">
    <source>
        <dbReference type="ARBA" id="ARBA00003394"/>
    </source>
</evidence>
<feature type="region of interest" description="Disordered" evidence="10">
    <location>
        <begin position="27"/>
        <end position="46"/>
    </location>
</feature>
<keyword evidence="9" id="KW-0448">Lipopolysaccharide biosynthesis</keyword>
<comment type="similarity">
    <text evidence="9">Belongs to the glycosyltransferase group 1 family.</text>
</comment>
<dbReference type="RefSeq" id="WP_161353621.1">
    <property type="nucleotide sequence ID" value="NZ_WTUX01000022.1"/>
</dbReference>
<evidence type="ECO:0000256" key="8">
    <source>
        <dbReference type="PIRSR" id="PIRSR639901-1"/>
    </source>
</evidence>
<dbReference type="Pfam" id="PF04413">
    <property type="entry name" value="Glycos_transf_N"/>
    <property type="match status" value="1"/>
</dbReference>
<dbReference type="Gene3D" id="3.40.50.2000">
    <property type="entry name" value="Glycogen Phosphorylase B"/>
    <property type="match status" value="1"/>
</dbReference>
<evidence type="ECO:0000313" key="12">
    <source>
        <dbReference type="EMBL" id="MZR15202.1"/>
    </source>
</evidence>
<organism evidence="12 13">
    <name type="scientific">Maritimibacter harenae</name>
    <dbReference type="NCBI Taxonomy" id="2606218"/>
    <lineage>
        <taxon>Bacteria</taxon>
        <taxon>Pseudomonadati</taxon>
        <taxon>Pseudomonadota</taxon>
        <taxon>Alphaproteobacteria</taxon>
        <taxon>Rhodobacterales</taxon>
        <taxon>Roseobacteraceae</taxon>
        <taxon>Maritimibacter</taxon>
    </lineage>
</organism>
<dbReference type="EMBL" id="WTUX01000022">
    <property type="protein sequence ID" value="MZR15202.1"/>
    <property type="molecule type" value="Genomic_DNA"/>
</dbReference>
<dbReference type="UniPathway" id="UPA00958"/>
<feature type="compositionally biased region" description="Basic and acidic residues" evidence="10">
    <location>
        <begin position="36"/>
        <end position="46"/>
    </location>
</feature>
<comment type="function">
    <text evidence="1 9">Involved in lipopolysaccharide (LPS) biosynthesis. Catalyzes the transfer of 3-deoxy-D-manno-octulosonate (Kdo) residue(s) from CMP-Kdo to lipid IV(A), the tetraacyldisaccharide-1,4'-bisphosphate precursor of lipid A.</text>
</comment>
<evidence type="ECO:0000256" key="4">
    <source>
        <dbReference type="ARBA" id="ARBA00019077"/>
    </source>
</evidence>
<dbReference type="GO" id="GO:0005886">
    <property type="term" value="C:plasma membrane"/>
    <property type="evidence" value="ECO:0007669"/>
    <property type="project" value="UniProtKB-SubCell"/>
</dbReference>
<dbReference type="GO" id="GO:0009245">
    <property type="term" value="P:lipid A biosynthetic process"/>
    <property type="evidence" value="ECO:0007669"/>
    <property type="project" value="TreeGrafter"/>
</dbReference>
<keyword evidence="13" id="KW-1185">Reference proteome</keyword>
<dbReference type="AlphaFoldDB" id="A0A845M7B7"/>
<comment type="subcellular location">
    <subcellularLocation>
        <location evidence="9">Cell membrane</location>
    </subcellularLocation>
</comment>
<evidence type="ECO:0000256" key="3">
    <source>
        <dbReference type="ARBA" id="ARBA00012621"/>
    </source>
</evidence>
<keyword evidence="9" id="KW-1003">Cell membrane</keyword>
<protein>
    <recommendedName>
        <fullName evidence="4 9">3-deoxy-D-manno-octulosonic acid transferase</fullName>
        <shortName evidence="9">Kdo transferase</shortName>
        <ecNumber evidence="3 9">2.4.99.12</ecNumber>
    </recommendedName>
    <alternativeName>
        <fullName evidence="6 9">Lipid IV(A) 3-deoxy-D-manno-octulosonic acid transferase</fullName>
    </alternativeName>
</protein>
<evidence type="ECO:0000256" key="6">
    <source>
        <dbReference type="ARBA" id="ARBA00031445"/>
    </source>
</evidence>
<dbReference type="Gene3D" id="3.40.50.11720">
    <property type="entry name" value="3-Deoxy-D-manno-octulosonic-acid transferase, N-terminal domain"/>
    <property type="match status" value="1"/>
</dbReference>
<feature type="active site" description="Proton acceptor" evidence="8">
    <location>
        <position position="66"/>
    </location>
</feature>
<dbReference type="Proteomes" id="UP000467322">
    <property type="component" value="Unassembled WGS sequence"/>
</dbReference>
<comment type="pathway">
    <text evidence="2 9">Bacterial outer membrane biogenesis; LPS core biosynthesis.</text>
</comment>
<dbReference type="SUPFAM" id="SSF53756">
    <property type="entry name" value="UDP-Glycosyltransferase/glycogen phosphorylase"/>
    <property type="match status" value="1"/>
</dbReference>
<proteinExistence type="inferred from homology"/>
<name>A0A845M7B7_9RHOB</name>
<keyword evidence="9" id="KW-0472">Membrane</keyword>
<comment type="catalytic activity">
    <reaction evidence="7 9">
        <text>lipid IVA (E. coli) + CMP-3-deoxy-beta-D-manno-octulosonate = alpha-Kdo-(2-&gt;6)-lipid IVA (E. coli) + CMP + H(+)</text>
        <dbReference type="Rhea" id="RHEA:28066"/>
        <dbReference type="ChEBI" id="CHEBI:15378"/>
        <dbReference type="ChEBI" id="CHEBI:58603"/>
        <dbReference type="ChEBI" id="CHEBI:60364"/>
        <dbReference type="ChEBI" id="CHEBI:60377"/>
        <dbReference type="ChEBI" id="CHEBI:85987"/>
        <dbReference type="EC" id="2.4.99.12"/>
    </reaction>
</comment>
<dbReference type="InterPro" id="IPR039901">
    <property type="entry name" value="Kdotransferase"/>
</dbReference>
<evidence type="ECO:0000313" key="13">
    <source>
        <dbReference type="Proteomes" id="UP000467322"/>
    </source>
</evidence>
<gene>
    <name evidence="12" type="ORF">GQE99_19460</name>
</gene>
<evidence type="ECO:0000256" key="5">
    <source>
        <dbReference type="ARBA" id="ARBA00022679"/>
    </source>
</evidence>
<evidence type="ECO:0000256" key="2">
    <source>
        <dbReference type="ARBA" id="ARBA00004713"/>
    </source>
</evidence>
<dbReference type="EC" id="2.4.99.12" evidence="3 9"/>
<dbReference type="GO" id="GO:0043842">
    <property type="term" value="F:Kdo transferase activity"/>
    <property type="evidence" value="ECO:0007669"/>
    <property type="project" value="UniProtKB-EC"/>
</dbReference>
<evidence type="ECO:0000256" key="7">
    <source>
        <dbReference type="ARBA" id="ARBA00049183"/>
    </source>
</evidence>